<evidence type="ECO:0000256" key="1">
    <source>
        <dbReference type="SAM" id="MobiDB-lite"/>
    </source>
</evidence>
<gene>
    <name evidence="2" type="ordered locus">LOC_Os03g52258</name>
</gene>
<name>Q10DD4_ORYSJ</name>
<feature type="region of interest" description="Disordered" evidence="1">
    <location>
        <begin position="1"/>
        <end position="55"/>
    </location>
</feature>
<dbReference type="AlphaFoldDB" id="Q10DD4"/>
<accession>Q10DD4</accession>
<proteinExistence type="predicted"/>
<protein>
    <submittedName>
        <fullName evidence="2">Uncharacterized protein</fullName>
    </submittedName>
</protein>
<dbReference type="EMBL" id="DP000009">
    <property type="protein sequence ID" value="ABF98711.1"/>
    <property type="molecule type" value="Genomic_DNA"/>
</dbReference>
<reference evidence="2" key="1">
    <citation type="journal article" date="2005" name="Genome Res.">
        <title>Sequence, annotation, and analysis of synteny between rice chromosome 3 and diverged grass species.</title>
        <authorList>
            <consortium name="Rice Chromosome 3 Sequencing Consortium"/>
            <person name="Buell C.R."/>
            <person name="Yuan Q."/>
            <person name="Ouyang S."/>
            <person name="Liu J."/>
            <person name="Zhu W."/>
            <person name="Wang A."/>
            <person name="Maiti R."/>
            <person name="Haas B."/>
            <person name="Wortman J."/>
            <person name="Pertea M."/>
            <person name="Jones K.M."/>
            <person name="Kim M."/>
            <person name="Overton L."/>
            <person name="Tsitrin T."/>
            <person name="Fadrosh D."/>
            <person name="Bera J."/>
            <person name="Weaver B."/>
            <person name="Jin S."/>
            <person name="Johri S."/>
            <person name="Reardon M."/>
            <person name="Webb K."/>
            <person name="Hill J."/>
            <person name="Moffat K."/>
            <person name="Tallon L."/>
            <person name="Van Aken S."/>
            <person name="Lewis M."/>
            <person name="Utterback T."/>
            <person name="Feldblyum T."/>
            <person name="Zismann V."/>
            <person name="Iobst S."/>
            <person name="Hsiao J."/>
            <person name="de Vazeille A.R."/>
            <person name="Salzberg S.L."/>
            <person name="White O."/>
            <person name="Fraser C."/>
            <person name="Yu Y."/>
            <person name="Kim H."/>
            <person name="Rambo T."/>
            <person name="Currie J."/>
            <person name="Collura K."/>
            <person name="Kernodle-Thompson S."/>
            <person name="Wei F."/>
            <person name="Kudrna K."/>
            <person name="Ammiraju J.S."/>
            <person name="Luo M."/>
            <person name="Goicoechea J.L."/>
            <person name="Wing R.A."/>
            <person name="Henry D."/>
            <person name="Oates R."/>
            <person name="Palmer M."/>
            <person name="Pries G."/>
            <person name="Saski C."/>
            <person name="Simmons J."/>
            <person name="Soderlund C."/>
            <person name="Nelson W."/>
            <person name="de la Bastide M."/>
            <person name="Spiegel L."/>
            <person name="Nascimento L."/>
            <person name="Huang E."/>
            <person name="Preston R."/>
            <person name="Zutavern T."/>
            <person name="Palmer L."/>
            <person name="O'Shaughnessy A."/>
            <person name="Dike S."/>
            <person name="McCombie W.R."/>
            <person name="Minx P."/>
            <person name="Cordum H."/>
            <person name="Wilson R."/>
            <person name="Jin W."/>
            <person name="Lee H.R."/>
            <person name="Jiang J."/>
            <person name="Jackson S."/>
        </authorList>
    </citation>
    <scope>NUCLEOTIDE SEQUENCE [LARGE SCALE GENOMIC DNA]</scope>
</reference>
<reference evidence="2" key="2">
    <citation type="submission" date="2006-06" db="EMBL/GenBank/DDBJ databases">
        <authorList>
            <person name="Buell R."/>
            <person name="Wing R.A."/>
            <person name="McCombie W.A."/>
            <person name="Ouyang S."/>
        </authorList>
    </citation>
    <scope>NUCLEOTIDE SEQUENCE</scope>
</reference>
<feature type="compositionally biased region" description="Basic and acidic residues" evidence="1">
    <location>
        <begin position="12"/>
        <end position="27"/>
    </location>
</feature>
<evidence type="ECO:0000313" key="2">
    <source>
        <dbReference type="EMBL" id="ABF98711.1"/>
    </source>
</evidence>
<sequence length="55" mass="6361">MASIGFSKRWGKGKDARSTCSYRDGKNINKYTPRPKTDKNKRCRGGKQQREQQNV</sequence>
<organism evidence="2">
    <name type="scientific">Oryza sativa subsp. japonica</name>
    <name type="common">Rice</name>
    <dbReference type="NCBI Taxonomy" id="39947"/>
    <lineage>
        <taxon>Eukaryota</taxon>
        <taxon>Viridiplantae</taxon>
        <taxon>Streptophyta</taxon>
        <taxon>Embryophyta</taxon>
        <taxon>Tracheophyta</taxon>
        <taxon>Spermatophyta</taxon>
        <taxon>Magnoliopsida</taxon>
        <taxon>Liliopsida</taxon>
        <taxon>Poales</taxon>
        <taxon>Poaceae</taxon>
        <taxon>BOP clade</taxon>
        <taxon>Oryzoideae</taxon>
        <taxon>Oryzeae</taxon>
        <taxon>Oryzinae</taxon>
        <taxon>Oryza</taxon>
        <taxon>Oryza sativa</taxon>
    </lineage>
</organism>